<proteinExistence type="predicted"/>
<dbReference type="OrthoDB" id="10311752at2759"/>
<dbReference type="InParanoid" id="A0A2P5ELE0"/>
<gene>
    <name evidence="1" type="ORF">TorRG33x02_179070</name>
</gene>
<organism evidence="1 2">
    <name type="scientific">Trema orientale</name>
    <name type="common">Charcoal tree</name>
    <name type="synonym">Celtis orientalis</name>
    <dbReference type="NCBI Taxonomy" id="63057"/>
    <lineage>
        <taxon>Eukaryota</taxon>
        <taxon>Viridiplantae</taxon>
        <taxon>Streptophyta</taxon>
        <taxon>Embryophyta</taxon>
        <taxon>Tracheophyta</taxon>
        <taxon>Spermatophyta</taxon>
        <taxon>Magnoliopsida</taxon>
        <taxon>eudicotyledons</taxon>
        <taxon>Gunneridae</taxon>
        <taxon>Pentapetalae</taxon>
        <taxon>rosids</taxon>
        <taxon>fabids</taxon>
        <taxon>Rosales</taxon>
        <taxon>Cannabaceae</taxon>
        <taxon>Trema</taxon>
    </lineage>
</organism>
<dbReference type="AlphaFoldDB" id="A0A2P5ELE0"/>
<dbReference type="Gene3D" id="3.80.10.10">
    <property type="entry name" value="Ribonuclease Inhibitor"/>
    <property type="match status" value="1"/>
</dbReference>
<protein>
    <submittedName>
        <fullName evidence="1">LRR domain containing protein</fullName>
    </submittedName>
</protein>
<evidence type="ECO:0000313" key="1">
    <source>
        <dbReference type="EMBL" id="PON86341.1"/>
    </source>
</evidence>
<dbReference type="EMBL" id="JXTC01000134">
    <property type="protein sequence ID" value="PON86341.1"/>
    <property type="molecule type" value="Genomic_DNA"/>
</dbReference>
<dbReference type="SUPFAM" id="SSF52047">
    <property type="entry name" value="RNI-like"/>
    <property type="match status" value="1"/>
</dbReference>
<sequence>MEEISIGGIRHDMLVEMLSTGFYSNNLTTLRLSSCVSLFDKDRYDFELTSDNSSLIAKHLPQLKVLSIGNCVVLKDGVHIILRECKNLWRLSMARCQGVWLLSKKHERRIEASSKIISVKMEKKLEGTGNVIRLYIDSVERVFNSSEEVLDHLFGSI</sequence>
<reference evidence="2" key="1">
    <citation type="submission" date="2016-06" db="EMBL/GenBank/DDBJ databases">
        <title>Parallel loss of symbiosis genes in relatives of nitrogen-fixing non-legume Parasponia.</title>
        <authorList>
            <person name="Van Velzen R."/>
            <person name="Holmer R."/>
            <person name="Bu F."/>
            <person name="Rutten L."/>
            <person name="Van Zeijl A."/>
            <person name="Liu W."/>
            <person name="Santuari L."/>
            <person name="Cao Q."/>
            <person name="Sharma T."/>
            <person name="Shen D."/>
            <person name="Roswanjaya Y."/>
            <person name="Wardhani T."/>
            <person name="Kalhor M.S."/>
            <person name="Jansen J."/>
            <person name="Van den Hoogen J."/>
            <person name="Gungor B."/>
            <person name="Hartog M."/>
            <person name="Hontelez J."/>
            <person name="Verver J."/>
            <person name="Yang W.-C."/>
            <person name="Schijlen E."/>
            <person name="Repin R."/>
            <person name="Schilthuizen M."/>
            <person name="Schranz E."/>
            <person name="Heidstra R."/>
            <person name="Miyata K."/>
            <person name="Fedorova E."/>
            <person name="Kohlen W."/>
            <person name="Bisseling T."/>
            <person name="Smit S."/>
            <person name="Geurts R."/>
        </authorList>
    </citation>
    <scope>NUCLEOTIDE SEQUENCE [LARGE SCALE GENOMIC DNA]</scope>
    <source>
        <strain evidence="2">cv. RG33-2</strain>
    </source>
</reference>
<keyword evidence="2" id="KW-1185">Reference proteome</keyword>
<accession>A0A2P5ELE0</accession>
<evidence type="ECO:0000313" key="2">
    <source>
        <dbReference type="Proteomes" id="UP000237000"/>
    </source>
</evidence>
<dbReference type="Proteomes" id="UP000237000">
    <property type="component" value="Unassembled WGS sequence"/>
</dbReference>
<comment type="caution">
    <text evidence="1">The sequence shown here is derived from an EMBL/GenBank/DDBJ whole genome shotgun (WGS) entry which is preliminary data.</text>
</comment>
<dbReference type="InterPro" id="IPR032675">
    <property type="entry name" value="LRR_dom_sf"/>
</dbReference>
<name>A0A2P5ELE0_TREOI</name>